<evidence type="ECO:0000256" key="3">
    <source>
        <dbReference type="ARBA" id="ARBA00023163"/>
    </source>
</evidence>
<feature type="domain" description="HTH tetR-type" evidence="5">
    <location>
        <begin position="9"/>
        <end position="69"/>
    </location>
</feature>
<dbReference type="SUPFAM" id="SSF48498">
    <property type="entry name" value="Tetracyclin repressor-like, C-terminal domain"/>
    <property type="match status" value="1"/>
</dbReference>
<dbReference type="GO" id="GO:0003677">
    <property type="term" value="F:DNA binding"/>
    <property type="evidence" value="ECO:0007669"/>
    <property type="project" value="UniProtKB-UniRule"/>
</dbReference>
<proteinExistence type="predicted"/>
<dbReference type="PANTHER" id="PTHR47506:SF7">
    <property type="entry name" value="TRANSCRIPTIONAL REGULATORY PROTEIN"/>
    <property type="match status" value="1"/>
</dbReference>
<accession>H1RZF0</accession>
<keyword evidence="3" id="KW-0804">Transcription</keyword>
<gene>
    <name evidence="6" type="ORF">OR16_03437</name>
</gene>
<dbReference type="InterPro" id="IPR009057">
    <property type="entry name" value="Homeodomain-like_sf"/>
</dbReference>
<evidence type="ECO:0000256" key="2">
    <source>
        <dbReference type="ARBA" id="ARBA00023125"/>
    </source>
</evidence>
<dbReference type="PRINTS" id="PR00455">
    <property type="entry name" value="HTHTETR"/>
</dbReference>
<dbReference type="OrthoDB" id="9798857at2"/>
<reference evidence="6 7" key="1">
    <citation type="journal article" date="2012" name="J. Bacteriol.">
        <title>De Novo Genome Project of Cupriavidus basilensis OR16.</title>
        <authorList>
            <person name="Cserhati M."/>
            <person name="Kriszt B."/>
            <person name="Szoboszlay S."/>
            <person name="Toth A."/>
            <person name="Szabo I."/>
            <person name="Tancsics A."/>
            <person name="Nagy I."/>
            <person name="Horvath B."/>
            <person name="Nagy I."/>
            <person name="Kukolya J."/>
        </authorList>
    </citation>
    <scope>NUCLEOTIDE SEQUENCE [LARGE SCALE GENOMIC DNA]</scope>
    <source>
        <strain evidence="6 7">OR16</strain>
    </source>
</reference>
<comment type="caution">
    <text evidence="6">The sequence shown here is derived from an EMBL/GenBank/DDBJ whole genome shotgun (WGS) entry which is preliminary data.</text>
</comment>
<dbReference type="PATRIC" id="fig|1127483.3.peg.695"/>
<dbReference type="InterPro" id="IPR036271">
    <property type="entry name" value="Tet_transcr_reg_TetR-rel_C_sf"/>
</dbReference>
<dbReference type="RefSeq" id="WP_006156512.1">
    <property type="nucleotide sequence ID" value="NZ_AHJE01000010.1"/>
</dbReference>
<name>H1RZF0_9BURK</name>
<dbReference type="EMBL" id="AHJE01000010">
    <property type="protein sequence ID" value="EHP44292.1"/>
    <property type="molecule type" value="Genomic_DNA"/>
</dbReference>
<evidence type="ECO:0000313" key="7">
    <source>
        <dbReference type="Proteomes" id="UP000005808"/>
    </source>
</evidence>
<feature type="DNA-binding region" description="H-T-H motif" evidence="4">
    <location>
        <begin position="32"/>
        <end position="51"/>
    </location>
</feature>
<protein>
    <submittedName>
        <fullName evidence="6">TetR/AcrR family transcriptional regulator</fullName>
    </submittedName>
</protein>
<dbReference type="Gene3D" id="1.10.10.60">
    <property type="entry name" value="Homeodomain-like"/>
    <property type="match status" value="1"/>
</dbReference>
<dbReference type="AlphaFoldDB" id="H1RZF0"/>
<keyword evidence="1" id="KW-0805">Transcription regulation</keyword>
<dbReference type="PANTHER" id="PTHR47506">
    <property type="entry name" value="TRANSCRIPTIONAL REGULATORY PROTEIN"/>
    <property type="match status" value="1"/>
</dbReference>
<evidence type="ECO:0000259" key="5">
    <source>
        <dbReference type="PROSITE" id="PS50977"/>
    </source>
</evidence>
<evidence type="ECO:0000313" key="6">
    <source>
        <dbReference type="EMBL" id="EHP44292.1"/>
    </source>
</evidence>
<sequence length="183" mass="19747">MRYSPDHKAETRKQIVETASIEFREHGVNGVGVAQLMKSAGLTHGGFYAHFDSKDALVADALDAAFDQTMAFLGDAAAASPPKQRNRAIMHAYMSKRHRDHVEKGCAIAALGTDVARLDARTRRRFEARVASLIELIAGDETPAAREDAIAMLATMVGAMVLARAVRSEALSTEIVNAVQASR</sequence>
<dbReference type="SUPFAM" id="SSF46689">
    <property type="entry name" value="Homeodomain-like"/>
    <property type="match status" value="1"/>
</dbReference>
<evidence type="ECO:0000256" key="4">
    <source>
        <dbReference type="PROSITE-ProRule" id="PRU00335"/>
    </source>
</evidence>
<dbReference type="Proteomes" id="UP000005808">
    <property type="component" value="Unassembled WGS sequence"/>
</dbReference>
<dbReference type="InterPro" id="IPR001647">
    <property type="entry name" value="HTH_TetR"/>
</dbReference>
<keyword evidence="2 4" id="KW-0238">DNA-binding</keyword>
<evidence type="ECO:0000256" key="1">
    <source>
        <dbReference type="ARBA" id="ARBA00023015"/>
    </source>
</evidence>
<dbReference type="PROSITE" id="PS50977">
    <property type="entry name" value="HTH_TETR_2"/>
    <property type="match status" value="1"/>
</dbReference>
<dbReference type="Pfam" id="PF00440">
    <property type="entry name" value="TetR_N"/>
    <property type="match status" value="1"/>
</dbReference>
<organism evidence="6 7">
    <name type="scientific">Cupriavidus basilensis OR16</name>
    <dbReference type="NCBI Taxonomy" id="1127483"/>
    <lineage>
        <taxon>Bacteria</taxon>
        <taxon>Pseudomonadati</taxon>
        <taxon>Pseudomonadota</taxon>
        <taxon>Betaproteobacteria</taxon>
        <taxon>Burkholderiales</taxon>
        <taxon>Burkholderiaceae</taxon>
        <taxon>Cupriavidus</taxon>
    </lineage>
</organism>
<dbReference type="Gene3D" id="1.10.357.10">
    <property type="entry name" value="Tetracycline Repressor, domain 2"/>
    <property type="match status" value="1"/>
</dbReference>